<dbReference type="Proteomes" id="UP000608522">
    <property type="component" value="Unassembled WGS sequence"/>
</dbReference>
<protein>
    <submittedName>
        <fullName evidence="3">Uncharacterized protein</fullName>
    </submittedName>
</protein>
<keyword evidence="2" id="KW-1133">Transmembrane helix</keyword>
<evidence type="ECO:0000313" key="3">
    <source>
        <dbReference type="EMBL" id="GHI74837.1"/>
    </source>
</evidence>
<keyword evidence="4" id="KW-1185">Reference proteome</keyword>
<evidence type="ECO:0000256" key="1">
    <source>
        <dbReference type="SAM" id="MobiDB-lite"/>
    </source>
</evidence>
<dbReference type="RefSeq" id="WP_202197394.1">
    <property type="nucleotide sequence ID" value="NZ_BAAATO010000042.1"/>
</dbReference>
<feature type="transmembrane region" description="Helical" evidence="2">
    <location>
        <begin position="238"/>
        <end position="259"/>
    </location>
</feature>
<gene>
    <name evidence="3" type="ORF">Sspor_03980</name>
</gene>
<keyword evidence="2" id="KW-0812">Transmembrane</keyword>
<evidence type="ECO:0000256" key="2">
    <source>
        <dbReference type="SAM" id="Phobius"/>
    </source>
</evidence>
<name>A0ABQ3T3T6_9ACTN</name>
<proteinExistence type="predicted"/>
<evidence type="ECO:0000313" key="4">
    <source>
        <dbReference type="Proteomes" id="UP000608522"/>
    </source>
</evidence>
<feature type="transmembrane region" description="Helical" evidence="2">
    <location>
        <begin position="18"/>
        <end position="37"/>
    </location>
</feature>
<feature type="region of interest" description="Disordered" evidence="1">
    <location>
        <begin position="301"/>
        <end position="321"/>
    </location>
</feature>
<comment type="caution">
    <text evidence="3">The sequence shown here is derived from an EMBL/GenBank/DDBJ whole genome shotgun (WGS) entry which is preliminary data.</text>
</comment>
<organism evidence="3 4">
    <name type="scientific">Streptomyces spororaveus</name>
    <dbReference type="NCBI Taxonomy" id="284039"/>
    <lineage>
        <taxon>Bacteria</taxon>
        <taxon>Bacillati</taxon>
        <taxon>Actinomycetota</taxon>
        <taxon>Actinomycetes</taxon>
        <taxon>Kitasatosporales</taxon>
        <taxon>Streptomycetaceae</taxon>
        <taxon>Streptomyces</taxon>
    </lineage>
</organism>
<dbReference type="EMBL" id="BNED01000003">
    <property type="protein sequence ID" value="GHI74837.1"/>
    <property type="molecule type" value="Genomic_DNA"/>
</dbReference>
<sequence>MTDDSERGHGRTGKGAAAVLRTASVAAGVAAAALLVVDFRLTGPAGRQVLAVALTAAFVSTCAGAASGLTDRLMRPAVRRARRLLAQEPDPWGPDREFFAPVRRLMLLGALQTLAGVLVLLTVYPLALWAGVRICGAAGLPARLTGTWPVFVSGLLVAAVATTASTFLALFRRRTGRAAARSLAAVLLNAAALALASLVLDGIRLDPAPGWRQALALCAAAALFMLPRITLSLPVPGIASIVLVAYHCLLLWLICAAFACADPRLHADGFWPLAGAAALMWAAEWPARLAAGRARGAAARPAPALPDPFPPDHGFPSGPLY</sequence>
<feature type="transmembrane region" description="Helical" evidence="2">
    <location>
        <begin position="183"/>
        <end position="203"/>
    </location>
</feature>
<feature type="transmembrane region" description="Helical" evidence="2">
    <location>
        <begin position="209"/>
        <end position="226"/>
    </location>
</feature>
<feature type="compositionally biased region" description="Pro residues" evidence="1">
    <location>
        <begin position="303"/>
        <end position="313"/>
    </location>
</feature>
<feature type="transmembrane region" description="Helical" evidence="2">
    <location>
        <begin position="105"/>
        <end position="130"/>
    </location>
</feature>
<feature type="transmembrane region" description="Helical" evidence="2">
    <location>
        <begin position="49"/>
        <end position="70"/>
    </location>
</feature>
<accession>A0ABQ3T3T6</accession>
<keyword evidence="2" id="KW-0472">Membrane</keyword>
<feature type="transmembrane region" description="Helical" evidence="2">
    <location>
        <begin position="150"/>
        <end position="171"/>
    </location>
</feature>
<reference evidence="4" key="1">
    <citation type="submission" date="2023-07" db="EMBL/GenBank/DDBJ databases">
        <title>Whole genome shotgun sequence of Streptomyces spororaveus NBRC 15456.</title>
        <authorList>
            <person name="Komaki H."/>
            <person name="Tamura T."/>
        </authorList>
    </citation>
    <scope>NUCLEOTIDE SEQUENCE [LARGE SCALE GENOMIC DNA]</scope>
    <source>
        <strain evidence="4">NBRC 15456</strain>
    </source>
</reference>